<protein>
    <submittedName>
        <fullName evidence="1">Uncharacterized protein</fullName>
    </submittedName>
</protein>
<evidence type="ECO:0000313" key="1">
    <source>
        <dbReference type="EMBL" id="KAA6336915.1"/>
    </source>
</evidence>
<reference evidence="1" key="1">
    <citation type="submission" date="2019-03" db="EMBL/GenBank/DDBJ databases">
        <title>Single cell metagenomics reveals metabolic interactions within the superorganism composed of flagellate Streblomastix strix and complex community of Bacteroidetes bacteria on its surface.</title>
        <authorList>
            <person name="Treitli S.C."/>
            <person name="Kolisko M."/>
            <person name="Husnik F."/>
            <person name="Keeling P."/>
            <person name="Hampl V."/>
        </authorList>
    </citation>
    <scope>NUCLEOTIDE SEQUENCE</scope>
    <source>
        <strain evidence="1">STM</strain>
    </source>
</reference>
<proteinExistence type="predicted"/>
<organism evidence="1">
    <name type="scientific">termite gut metagenome</name>
    <dbReference type="NCBI Taxonomy" id="433724"/>
    <lineage>
        <taxon>unclassified sequences</taxon>
        <taxon>metagenomes</taxon>
        <taxon>organismal metagenomes</taxon>
    </lineage>
</organism>
<sequence length="541" mass="64299">MKEIFEYLKSSCDEMKSVLRVSQQELYFRFDNFGISIIFTDFLDENFDESFINISDVDFSVFDSKIIKKIILQEESLLHYDETTKREFLDNYVPHSQSMFNVINSIRTQYPDAIYSYLVQPFCIDDSFSMCDDIWVYGFQIEIDENYWADKRFFDFIINTLDKVQPHLSIPNFYDTEKELKDSFDVKVLNSNTKIRRLGYLKILLKMIKEQAKVPVSKINTKFEKYCQEYNSYLQSYKNKKGNVIITKTGNSANPYIELAVSLGLIHKSAGVFEIGKIGKVYNILKKRIDNIDTSPFVLSKFDTTFFLELLLKEDYWFLYAILEQTAINPTIAYKHLKKEFKNILLKQIAQFIDEAQENNGQKVLPLKMIERRINDWKKPEVYMEHVLMPRLNWLYDMELIDLKNDLSFCLTSAGKKLIYNLATWNDIALHRLVSPVSYIDSYFMKMINFVFDFQKVRCTQEMDKVFEQCIEDSFLLFRTLAPNRVTFSLCSNYTKQIMFWNNKGIVDTENIKKVFEKEQILGYIYKYQEHYKDGYIQKHK</sequence>
<name>A0A5J4RUC5_9ZZZZ</name>
<comment type="caution">
    <text evidence="1">The sequence shown here is derived from an EMBL/GenBank/DDBJ whole genome shotgun (WGS) entry which is preliminary data.</text>
</comment>
<accession>A0A5J4RUC5</accession>
<gene>
    <name evidence="1" type="ORF">EZS27_014957</name>
</gene>
<dbReference type="AlphaFoldDB" id="A0A5J4RUC5"/>
<dbReference type="EMBL" id="SNRY01000748">
    <property type="protein sequence ID" value="KAA6336915.1"/>
    <property type="molecule type" value="Genomic_DNA"/>
</dbReference>